<dbReference type="InterPro" id="IPR050100">
    <property type="entry name" value="TRAFAC_GTPase_members"/>
</dbReference>
<dbReference type="CDD" id="cd01883">
    <property type="entry name" value="EF1_alpha"/>
    <property type="match status" value="1"/>
</dbReference>
<evidence type="ECO:0000256" key="6">
    <source>
        <dbReference type="ARBA" id="ARBA00022741"/>
    </source>
</evidence>
<dbReference type="InterPro" id="IPR009000">
    <property type="entry name" value="Transl_B-barrel_sf"/>
</dbReference>
<comment type="caution">
    <text evidence="14">The sequence shown here is derived from an EMBL/GenBank/DDBJ whole genome shotgun (WGS) entry which is preliminary data.</text>
</comment>
<dbReference type="CDD" id="cd04093">
    <property type="entry name" value="HBS1_C_III"/>
    <property type="match status" value="1"/>
</dbReference>
<dbReference type="FunFam" id="2.40.30.10:FF:000020">
    <property type="entry name" value="Translation elongation factor EF-1"/>
    <property type="match status" value="1"/>
</dbReference>
<dbReference type="GO" id="GO:0005737">
    <property type="term" value="C:cytoplasm"/>
    <property type="evidence" value="ECO:0007669"/>
    <property type="project" value="UniProtKB-SubCell"/>
</dbReference>
<dbReference type="PANTHER" id="PTHR23115">
    <property type="entry name" value="TRANSLATION FACTOR"/>
    <property type="match status" value="1"/>
</dbReference>
<dbReference type="SUPFAM" id="SSF50465">
    <property type="entry name" value="EF-Tu/eEF-1alpha/eIF2-gamma C-terminal domain"/>
    <property type="match status" value="1"/>
</dbReference>
<dbReference type="GO" id="GO:0005525">
    <property type="term" value="F:GTP binding"/>
    <property type="evidence" value="ECO:0007669"/>
    <property type="project" value="UniProtKB-KW"/>
</dbReference>
<evidence type="ECO:0008006" key="16">
    <source>
        <dbReference type="Google" id="ProtNLM"/>
    </source>
</evidence>
<evidence type="ECO:0000313" key="15">
    <source>
        <dbReference type="Proteomes" id="UP000807159"/>
    </source>
</evidence>
<name>A0A8T2YG54_POPDE</name>
<dbReference type="FunFam" id="3.40.50.300:FF:001277">
    <property type="entry name" value="Elongation factor 1 alpha-like protein"/>
    <property type="match status" value="1"/>
</dbReference>
<keyword evidence="8" id="KW-0862">Zinc</keyword>
<feature type="compositionally biased region" description="Polar residues" evidence="11">
    <location>
        <begin position="97"/>
        <end position="134"/>
    </location>
</feature>
<dbReference type="SUPFAM" id="SSF50447">
    <property type="entry name" value="Translation proteins"/>
    <property type="match status" value="1"/>
</dbReference>
<comment type="similarity">
    <text evidence="3">Belongs to the TRAFAC class translation factor GTPase superfamily. Classic translation factor GTPase family. EF-Tu/EF-1A subfamily.</text>
</comment>
<keyword evidence="15" id="KW-1185">Reference proteome</keyword>
<feature type="compositionally biased region" description="Low complexity" evidence="11">
    <location>
        <begin position="157"/>
        <end position="169"/>
    </location>
</feature>
<keyword evidence="4" id="KW-0963">Cytoplasm</keyword>
<dbReference type="SUPFAM" id="SSF52540">
    <property type="entry name" value="P-loop containing nucleoside triphosphate hydrolases"/>
    <property type="match status" value="1"/>
</dbReference>
<organism evidence="14 15">
    <name type="scientific">Populus deltoides</name>
    <name type="common">Eastern poplar</name>
    <name type="synonym">Eastern cottonwood</name>
    <dbReference type="NCBI Taxonomy" id="3696"/>
    <lineage>
        <taxon>Eukaryota</taxon>
        <taxon>Viridiplantae</taxon>
        <taxon>Streptophyta</taxon>
        <taxon>Embryophyta</taxon>
        <taxon>Tracheophyta</taxon>
        <taxon>Spermatophyta</taxon>
        <taxon>Magnoliopsida</taxon>
        <taxon>eudicotyledons</taxon>
        <taxon>Gunneridae</taxon>
        <taxon>Pentapetalae</taxon>
        <taxon>rosids</taxon>
        <taxon>fabids</taxon>
        <taxon>Malpighiales</taxon>
        <taxon>Salicaceae</taxon>
        <taxon>Saliceae</taxon>
        <taxon>Populus</taxon>
    </lineage>
</organism>
<dbReference type="InterPro" id="IPR009001">
    <property type="entry name" value="Transl_elong_EF1A/Init_IF2_C"/>
</dbReference>
<dbReference type="Pfam" id="PF00009">
    <property type="entry name" value="GTP_EFTU"/>
    <property type="match status" value="1"/>
</dbReference>
<dbReference type="GO" id="GO:0008270">
    <property type="term" value="F:zinc ion binding"/>
    <property type="evidence" value="ECO:0007669"/>
    <property type="project" value="UniProtKB-KW"/>
</dbReference>
<gene>
    <name evidence="14" type="ORF">H0E87_011605</name>
</gene>
<dbReference type="PROSITE" id="PS51722">
    <property type="entry name" value="G_TR_2"/>
    <property type="match status" value="1"/>
</dbReference>
<proteinExistence type="inferred from homology"/>
<dbReference type="InterPro" id="IPR054696">
    <property type="entry name" value="GTP-eEF1A_C"/>
</dbReference>
<evidence type="ECO:0000256" key="2">
    <source>
        <dbReference type="ARBA" id="ARBA00004496"/>
    </source>
</evidence>
<dbReference type="PROSITE" id="PS50199">
    <property type="entry name" value="ZF_RANBP2_2"/>
    <property type="match status" value="1"/>
</dbReference>
<evidence type="ECO:0000259" key="13">
    <source>
        <dbReference type="PROSITE" id="PS51722"/>
    </source>
</evidence>
<dbReference type="PRINTS" id="PR00315">
    <property type="entry name" value="ELONGATNFCT"/>
</dbReference>
<dbReference type="AlphaFoldDB" id="A0A8T2YG54"/>
<dbReference type="Gene3D" id="2.40.30.10">
    <property type="entry name" value="Translation factors"/>
    <property type="match status" value="2"/>
</dbReference>
<feature type="region of interest" description="Disordered" evidence="11">
    <location>
        <begin position="77"/>
        <end position="256"/>
    </location>
</feature>
<comment type="function">
    <text evidence="1">This protein promotes the GTP-dependent binding of aminoacyl-tRNA to the A-site of ribosomes during protein biosynthesis.</text>
</comment>
<keyword evidence="6" id="KW-0547">Nucleotide-binding</keyword>
<feature type="domain" description="RanBP2-type" evidence="12">
    <location>
        <begin position="40"/>
        <end position="69"/>
    </location>
</feature>
<feature type="domain" description="Tr-type G" evidence="13">
    <location>
        <begin position="270"/>
        <end position="500"/>
    </location>
</feature>
<accession>A0A8T2YG54</accession>
<dbReference type="SUPFAM" id="SSF90209">
    <property type="entry name" value="Ran binding protein zinc finger-like"/>
    <property type="match status" value="1"/>
</dbReference>
<evidence type="ECO:0000256" key="5">
    <source>
        <dbReference type="ARBA" id="ARBA00022723"/>
    </source>
</evidence>
<evidence type="ECO:0000259" key="12">
    <source>
        <dbReference type="PROSITE" id="PS50199"/>
    </source>
</evidence>
<dbReference type="FunFam" id="2.40.30.10:FF:000060">
    <property type="entry name" value="elongation factor 1-alpha isoform X4"/>
    <property type="match status" value="1"/>
</dbReference>
<evidence type="ECO:0000256" key="10">
    <source>
        <dbReference type="PROSITE-ProRule" id="PRU00322"/>
    </source>
</evidence>
<sequence length="701" mass="75492">MPRKGNYGFDYDDYDDYDYDYHLEDQVEAPEPKKKTSGDKVRVWSCPICTYDNDESMSACDICGVIRSSVPGKLKDDKGTAPFKFDFPSPDDMVSNGLRSSKIGSKANLINSRSQNASAGISETVKSSDKSSASIPKGKQGNMDGSNHLMNGAPQPSCKSSDSSSASISKGRPGVDEGNHNKNGVVDTQSRDEISDSTSSLMPKAKDKSVGYTSSSINGGKSLGLTSNLNDMSLSDKSGNSNKASAKRPKSSAQYQPDEWMLPDKSENALTQLNLAIVGHVDSGKSTLSGRLLHLSGRITQKEMHKYEKEAKLQGKGSFAYAWALDESPEERERGITMTVAVAYFDSKKYHVVVLDSPGHKDFVPNMISGATQADAAILVIDASIGGFEAGMDSKGQTREHARLIRSFGVDQIIVAVNKMDSVEYSKDRFDLIGTQLGTFLRSCGFKDSLVSWIPLSAVENQNLVAAPSDVRLSSWYHGSYLLDAIDSLQPLKRDFSKPLLMPICDVVKSSSQGQVSACGKLEAGALRSGLKVLVMPSGDVGTVRTLERDSQICAVARAGDNVTVSLQGIDGSNVMAGGVLCHPDFPVAVAKHFELKVLVLDFLTIPIVIGSQLEFHIHHAKEAARVVKIISVLDPKTGKVSKKAPRCLTSKQSAIIEVALDGPVCAEEFTNCRALGRAFLRTLGKTVAVGIVTRIIEDQE</sequence>
<feature type="compositionally biased region" description="Polar residues" evidence="11">
    <location>
        <begin position="211"/>
        <end position="244"/>
    </location>
</feature>
<dbReference type="Pfam" id="PF22594">
    <property type="entry name" value="GTP-eEF1A_C"/>
    <property type="match status" value="1"/>
</dbReference>
<keyword evidence="5" id="KW-0479">Metal-binding</keyword>
<dbReference type="InterPro" id="IPR036443">
    <property type="entry name" value="Znf_RanBP2_sf"/>
</dbReference>
<evidence type="ECO:0000256" key="7">
    <source>
        <dbReference type="ARBA" id="ARBA00022771"/>
    </source>
</evidence>
<reference evidence="14" key="1">
    <citation type="journal article" date="2021" name="J. Hered.">
        <title>Genome Assembly of Salicaceae Populus deltoides (Eastern Cottonwood) I-69 Based on Nanopore Sequencing and Hi-C Technologies.</title>
        <authorList>
            <person name="Bai S."/>
            <person name="Wu H."/>
            <person name="Zhang J."/>
            <person name="Pan Z."/>
            <person name="Zhao W."/>
            <person name="Li Z."/>
            <person name="Tong C."/>
        </authorList>
    </citation>
    <scope>NUCLEOTIDE SEQUENCE</scope>
    <source>
        <tissue evidence="14">Leaf</tissue>
    </source>
</reference>
<evidence type="ECO:0000313" key="14">
    <source>
        <dbReference type="EMBL" id="KAH8504027.1"/>
    </source>
</evidence>
<dbReference type="Gene3D" id="2.30.30.380">
    <property type="entry name" value="Zn-finger domain of Sec23/24"/>
    <property type="match status" value="1"/>
</dbReference>
<dbReference type="InterPro" id="IPR000795">
    <property type="entry name" value="T_Tr_GTP-bd_dom"/>
</dbReference>
<evidence type="ECO:0000256" key="11">
    <source>
        <dbReference type="SAM" id="MobiDB-lite"/>
    </source>
</evidence>
<comment type="subcellular location">
    <subcellularLocation>
        <location evidence="2">Cytoplasm</location>
    </subcellularLocation>
</comment>
<keyword evidence="9" id="KW-0342">GTP-binding</keyword>
<evidence type="ECO:0000256" key="8">
    <source>
        <dbReference type="ARBA" id="ARBA00022833"/>
    </source>
</evidence>
<evidence type="ECO:0000256" key="1">
    <source>
        <dbReference type="ARBA" id="ARBA00003982"/>
    </source>
</evidence>
<evidence type="ECO:0000256" key="3">
    <source>
        <dbReference type="ARBA" id="ARBA00007249"/>
    </source>
</evidence>
<dbReference type="PROSITE" id="PS01358">
    <property type="entry name" value="ZF_RANBP2_1"/>
    <property type="match status" value="1"/>
</dbReference>
<keyword evidence="7 10" id="KW-0863">Zinc-finger</keyword>
<dbReference type="Gene3D" id="3.40.50.300">
    <property type="entry name" value="P-loop containing nucleotide triphosphate hydrolases"/>
    <property type="match status" value="1"/>
</dbReference>
<protein>
    <recommendedName>
        <fullName evidence="16">HBS1-like protein</fullName>
    </recommendedName>
</protein>
<evidence type="ECO:0000256" key="9">
    <source>
        <dbReference type="ARBA" id="ARBA00023134"/>
    </source>
</evidence>
<dbReference type="Proteomes" id="UP000807159">
    <property type="component" value="Chromosome 6"/>
</dbReference>
<dbReference type="GO" id="GO:0003924">
    <property type="term" value="F:GTPase activity"/>
    <property type="evidence" value="ECO:0007669"/>
    <property type="project" value="InterPro"/>
</dbReference>
<dbReference type="InterPro" id="IPR001876">
    <property type="entry name" value="Znf_RanBP2"/>
</dbReference>
<dbReference type="InterPro" id="IPR027417">
    <property type="entry name" value="P-loop_NTPase"/>
</dbReference>
<evidence type="ECO:0000256" key="4">
    <source>
        <dbReference type="ARBA" id="ARBA00022490"/>
    </source>
</evidence>
<dbReference type="EMBL" id="JACEGQ020000006">
    <property type="protein sequence ID" value="KAH8504027.1"/>
    <property type="molecule type" value="Genomic_DNA"/>
</dbReference>